<evidence type="ECO:0000313" key="3">
    <source>
        <dbReference type="Proteomes" id="UP000186609"/>
    </source>
</evidence>
<gene>
    <name evidence="2" type="ORF">RD110_23720</name>
</gene>
<name>A0A1P8K1F4_9BURK</name>
<dbReference type="AlphaFoldDB" id="A0A1P8K1F4"/>
<sequence>MIQTKQFQRPKQRGYTRKDGDAPLEHPSPQRPGHRPIHPQATSSLPHPAPAVPRALAAWRQANSRTPDTLLPGHGGAFSNGDRRRASGRSEFHGR</sequence>
<dbReference type="EMBL" id="CP019236">
    <property type="protein sequence ID" value="APW39838.1"/>
    <property type="molecule type" value="Genomic_DNA"/>
</dbReference>
<feature type="region of interest" description="Disordered" evidence="1">
    <location>
        <begin position="1"/>
        <end position="95"/>
    </location>
</feature>
<dbReference type="Proteomes" id="UP000186609">
    <property type="component" value="Chromosome"/>
</dbReference>
<evidence type="ECO:0000313" key="2">
    <source>
        <dbReference type="EMBL" id="APW39838.1"/>
    </source>
</evidence>
<reference evidence="2 3" key="1">
    <citation type="submission" date="2017-01" db="EMBL/GenBank/DDBJ databases">
        <authorList>
            <person name="Mah S.A."/>
            <person name="Swanson W.J."/>
            <person name="Moy G.W."/>
            <person name="Vacquier V.D."/>
        </authorList>
    </citation>
    <scope>NUCLEOTIDE SEQUENCE [LARGE SCALE GENOMIC DNA]</scope>
    <source>
        <strain evidence="2 3">DCY110</strain>
    </source>
</reference>
<protein>
    <submittedName>
        <fullName evidence="2">Uncharacterized protein</fullName>
    </submittedName>
</protein>
<accession>A0A1P8K1F4</accession>
<feature type="compositionally biased region" description="Basic and acidic residues" evidence="1">
    <location>
        <begin position="81"/>
        <end position="95"/>
    </location>
</feature>
<organism evidence="2 3">
    <name type="scientific">Rhodoferax koreensis</name>
    <dbReference type="NCBI Taxonomy" id="1842727"/>
    <lineage>
        <taxon>Bacteria</taxon>
        <taxon>Pseudomonadati</taxon>
        <taxon>Pseudomonadota</taxon>
        <taxon>Betaproteobacteria</taxon>
        <taxon>Burkholderiales</taxon>
        <taxon>Comamonadaceae</taxon>
        <taxon>Rhodoferax</taxon>
    </lineage>
</organism>
<dbReference type="KEGG" id="rhy:RD110_23720"/>
<keyword evidence="3" id="KW-1185">Reference proteome</keyword>
<evidence type="ECO:0000256" key="1">
    <source>
        <dbReference type="SAM" id="MobiDB-lite"/>
    </source>
</evidence>
<dbReference type="RefSeq" id="WP_076202620.1">
    <property type="nucleotide sequence ID" value="NZ_CP019236.1"/>
</dbReference>
<proteinExistence type="predicted"/>